<evidence type="ECO:0000256" key="1">
    <source>
        <dbReference type="SAM" id="Phobius"/>
    </source>
</evidence>
<feature type="transmembrane region" description="Helical" evidence="1">
    <location>
        <begin position="743"/>
        <end position="764"/>
    </location>
</feature>
<evidence type="ECO:0000256" key="2">
    <source>
        <dbReference type="SAM" id="SignalP"/>
    </source>
</evidence>
<feature type="chain" id="PRO_5012914714" evidence="2">
    <location>
        <begin position="23"/>
        <end position="881"/>
    </location>
</feature>
<feature type="transmembrane region" description="Helical" evidence="1">
    <location>
        <begin position="649"/>
        <end position="667"/>
    </location>
</feature>
<feature type="signal peptide" evidence="2">
    <location>
        <begin position="1"/>
        <end position="22"/>
    </location>
</feature>
<keyword evidence="1" id="KW-0472">Membrane</keyword>
<evidence type="ECO:0000313" key="3">
    <source>
        <dbReference type="EMBL" id="ORX88570.1"/>
    </source>
</evidence>
<name>A0A1Y1XS56_9FUNG</name>
<sequence>MKSMNLGTLLVFCLFKFTLIYGQISSIVRENAYVFDGRTIWNIANRDPTIWSAGVDITQAGVAQRLDAASKNDKAVAFDNNRTLIFSMDVPKVVEDRDAQWVSLPNGDLGYFYVNFGNRSLSLQIYNSKGEPKSSPLAFDNVLCYSAISSSQPVNGKSYVAVVTVDNQSGNAVKLMVLNSDGSKVADPYPIPASFDTSVTALPPKIFITTAADGSFLLAWPDKTRDNVKAIRAAYYKPGQLVSKPFIAATASSNNIAFMSITKCESMKIGEGYYCLYDEATVSGATFSRIPFVSVFSYSGSVYRPPNPLTKTAATVTGSKFQGTVGTGLPYGGLLLASNTSTQLFNNQWAAQTFAAPNGFALTNPIVVLPNNTVITVAQNTQAQAGDWVIFNGFKANVVDAPKFSNESRYDNNPAILNTLPTLGGNVAINAASIRISFSGDTFRNGLGNVSIYDANYPQSPRQFITIIPGTTSMGLTYTIPVSRYAFNSPSTKYYVTVDGGAFQSNIEEPLAGIKQGVWSFKTPDATEGNEKSDIVVQIRVVKSAAIPNDNDDISKQLSSELTTILPIESNRISVRHLRSDGSDADIFQVSLKKLRGNGKQTAANLALDLQAMMRDTTSSGLLLGSTTQAIDMSYGAVIEENVFTTNKWALVGILCGIIVVIIAYVVMCRRFPDSDNLLLIILAISLFDFFSDLFFIIMNSGDVPSLRVPSIIFFIVPFAFNMVASTGIIVKEVSTNPSFHEWFSRRTLVTSAVSVLSATNPYLLNLLRSKFAGISDLDAPMSENVSKWILLCTAVDIIVEDIPQLVIQAMYKTHNGYFKLAPFLSLVSSCLGIVLSIISHVYSHLAQRKGPKNIARKGTDFSGSHFQINDTIERKNSVQR</sequence>
<feature type="transmembrane region" description="Helical" evidence="1">
    <location>
        <begin position="821"/>
        <end position="843"/>
    </location>
</feature>
<accession>A0A1Y1XS56</accession>
<protein>
    <submittedName>
        <fullName evidence="3">Uncharacterized protein</fullName>
    </submittedName>
</protein>
<keyword evidence="4" id="KW-1185">Reference proteome</keyword>
<organism evidence="3 4">
    <name type="scientific">Basidiobolus meristosporus CBS 931.73</name>
    <dbReference type="NCBI Taxonomy" id="1314790"/>
    <lineage>
        <taxon>Eukaryota</taxon>
        <taxon>Fungi</taxon>
        <taxon>Fungi incertae sedis</taxon>
        <taxon>Zoopagomycota</taxon>
        <taxon>Entomophthoromycotina</taxon>
        <taxon>Basidiobolomycetes</taxon>
        <taxon>Basidiobolales</taxon>
        <taxon>Basidiobolaceae</taxon>
        <taxon>Basidiobolus</taxon>
    </lineage>
</organism>
<reference evidence="3 4" key="1">
    <citation type="submission" date="2016-07" db="EMBL/GenBank/DDBJ databases">
        <title>Pervasive Adenine N6-methylation of Active Genes in Fungi.</title>
        <authorList>
            <consortium name="DOE Joint Genome Institute"/>
            <person name="Mondo S.J."/>
            <person name="Dannebaum R.O."/>
            <person name="Kuo R.C."/>
            <person name="Labutti K."/>
            <person name="Haridas S."/>
            <person name="Kuo A."/>
            <person name="Salamov A."/>
            <person name="Ahrendt S.R."/>
            <person name="Lipzen A."/>
            <person name="Sullivan W."/>
            <person name="Andreopoulos W.B."/>
            <person name="Clum A."/>
            <person name="Lindquist E."/>
            <person name="Daum C."/>
            <person name="Ramamoorthy G.K."/>
            <person name="Gryganskyi A."/>
            <person name="Culley D."/>
            <person name="Magnuson J.K."/>
            <person name="James T.Y."/>
            <person name="O'Malley M.A."/>
            <person name="Stajich J.E."/>
            <person name="Spatafora J.W."/>
            <person name="Visel A."/>
            <person name="Grigoriev I.V."/>
        </authorList>
    </citation>
    <scope>NUCLEOTIDE SEQUENCE [LARGE SCALE GENOMIC DNA]</scope>
    <source>
        <strain evidence="3 4">CBS 931.73</strain>
    </source>
</reference>
<feature type="transmembrane region" description="Helical" evidence="1">
    <location>
        <begin position="679"/>
        <end position="699"/>
    </location>
</feature>
<gene>
    <name evidence="3" type="ORF">K493DRAFT_410933</name>
</gene>
<dbReference type="EMBL" id="MCFE01000518">
    <property type="protein sequence ID" value="ORX88570.1"/>
    <property type="molecule type" value="Genomic_DNA"/>
</dbReference>
<keyword evidence="1" id="KW-1133">Transmembrane helix</keyword>
<proteinExistence type="predicted"/>
<feature type="transmembrane region" description="Helical" evidence="1">
    <location>
        <begin position="711"/>
        <end position="731"/>
    </location>
</feature>
<dbReference type="Proteomes" id="UP000193498">
    <property type="component" value="Unassembled WGS sequence"/>
</dbReference>
<dbReference type="InParanoid" id="A0A1Y1XS56"/>
<keyword evidence="2" id="KW-0732">Signal</keyword>
<keyword evidence="1" id="KW-0812">Transmembrane</keyword>
<dbReference type="OrthoDB" id="2384302at2759"/>
<evidence type="ECO:0000313" key="4">
    <source>
        <dbReference type="Proteomes" id="UP000193498"/>
    </source>
</evidence>
<dbReference type="AlphaFoldDB" id="A0A1Y1XS56"/>
<comment type="caution">
    <text evidence="3">The sequence shown here is derived from an EMBL/GenBank/DDBJ whole genome shotgun (WGS) entry which is preliminary data.</text>
</comment>